<keyword evidence="2" id="KW-1185">Reference proteome</keyword>
<comment type="caution">
    <text evidence="1">The sequence shown here is derived from an EMBL/GenBank/DDBJ whole genome shotgun (WGS) entry which is preliminary data.</text>
</comment>
<evidence type="ECO:0000313" key="1">
    <source>
        <dbReference type="EMBL" id="KAL2714848.1"/>
    </source>
</evidence>
<gene>
    <name evidence="1" type="ORF">V1478_016033</name>
</gene>
<accession>A0ABD2A2M1</accession>
<evidence type="ECO:0000313" key="2">
    <source>
        <dbReference type="Proteomes" id="UP001607302"/>
    </source>
</evidence>
<name>A0ABD2A2M1_VESSQ</name>
<protein>
    <submittedName>
        <fullName evidence="1">Uncharacterized protein</fullName>
    </submittedName>
</protein>
<dbReference type="EMBL" id="JAUDFV010000156">
    <property type="protein sequence ID" value="KAL2714848.1"/>
    <property type="molecule type" value="Genomic_DNA"/>
</dbReference>
<sequence>MQSTDISFFRSAKEELRTDGETAGHEFNYREVAKNFGPATQKAGCALARARVYVTVLCFTAVFLVVPVNDVVNCASGTADIA</sequence>
<proteinExistence type="predicted"/>
<reference evidence="1 2" key="1">
    <citation type="journal article" date="2024" name="Ann. Entomol. Soc. Am.">
        <title>Genomic analyses of the southern and eastern yellowjacket wasps (Hymenoptera: Vespidae) reveal evolutionary signatures of social life.</title>
        <authorList>
            <person name="Catto M.A."/>
            <person name="Caine P.B."/>
            <person name="Orr S.E."/>
            <person name="Hunt B.G."/>
            <person name="Goodisman M.A.D."/>
        </authorList>
    </citation>
    <scope>NUCLEOTIDE SEQUENCE [LARGE SCALE GENOMIC DNA]</scope>
    <source>
        <strain evidence="1">233</strain>
        <tissue evidence="1">Head and thorax</tissue>
    </source>
</reference>
<dbReference type="Proteomes" id="UP001607302">
    <property type="component" value="Unassembled WGS sequence"/>
</dbReference>
<organism evidence="1 2">
    <name type="scientific">Vespula squamosa</name>
    <name type="common">Southern yellow jacket</name>
    <name type="synonym">Wasp</name>
    <dbReference type="NCBI Taxonomy" id="30214"/>
    <lineage>
        <taxon>Eukaryota</taxon>
        <taxon>Metazoa</taxon>
        <taxon>Ecdysozoa</taxon>
        <taxon>Arthropoda</taxon>
        <taxon>Hexapoda</taxon>
        <taxon>Insecta</taxon>
        <taxon>Pterygota</taxon>
        <taxon>Neoptera</taxon>
        <taxon>Endopterygota</taxon>
        <taxon>Hymenoptera</taxon>
        <taxon>Apocrita</taxon>
        <taxon>Aculeata</taxon>
        <taxon>Vespoidea</taxon>
        <taxon>Vespidae</taxon>
        <taxon>Vespinae</taxon>
        <taxon>Vespula</taxon>
    </lineage>
</organism>
<dbReference type="AlphaFoldDB" id="A0ABD2A2M1"/>